<dbReference type="EMBL" id="JAESIY010000022">
    <property type="protein sequence ID" value="MBL3658986.1"/>
    <property type="molecule type" value="Genomic_DNA"/>
</dbReference>
<dbReference type="AlphaFoldDB" id="A0A937F9W5"/>
<evidence type="ECO:0000313" key="2">
    <source>
        <dbReference type="Proteomes" id="UP000659388"/>
    </source>
</evidence>
<organism evidence="1 2">
    <name type="scientific">Fulvivirga sediminis</name>
    <dbReference type="NCBI Taxonomy" id="2803949"/>
    <lineage>
        <taxon>Bacteria</taxon>
        <taxon>Pseudomonadati</taxon>
        <taxon>Bacteroidota</taxon>
        <taxon>Cytophagia</taxon>
        <taxon>Cytophagales</taxon>
        <taxon>Fulvivirgaceae</taxon>
        <taxon>Fulvivirga</taxon>
    </lineage>
</organism>
<name>A0A937F9W5_9BACT</name>
<accession>A0A937F9W5</accession>
<dbReference type="Proteomes" id="UP000659388">
    <property type="component" value="Unassembled WGS sequence"/>
</dbReference>
<proteinExistence type="predicted"/>
<comment type="caution">
    <text evidence="1">The sequence shown here is derived from an EMBL/GenBank/DDBJ whole genome shotgun (WGS) entry which is preliminary data.</text>
</comment>
<protein>
    <submittedName>
        <fullName evidence="1">Uncharacterized protein</fullName>
    </submittedName>
</protein>
<gene>
    <name evidence="1" type="ORF">JL102_22760</name>
</gene>
<sequence length="86" mass="9958">MTREQELFQIQEYVEKLKQVSLEVRSKLTSVILSTESRQHLTDSDRSSILHLCDIIKSKDDELVSVEGKLIQMVDELKEKRVAAEI</sequence>
<dbReference type="RefSeq" id="WP_202246780.1">
    <property type="nucleotide sequence ID" value="NZ_JAESIY010000022.1"/>
</dbReference>
<reference evidence="1" key="1">
    <citation type="submission" date="2021-01" db="EMBL/GenBank/DDBJ databases">
        <title>Fulvivirga kasyanovii gen. nov., sp nov., a novel member of the phylum Bacteroidetes isolated from seawater in a mussel farm.</title>
        <authorList>
            <person name="Zhao L.-H."/>
            <person name="Wang Z.-J."/>
        </authorList>
    </citation>
    <scope>NUCLEOTIDE SEQUENCE</scope>
    <source>
        <strain evidence="1">2943</strain>
    </source>
</reference>
<keyword evidence="2" id="KW-1185">Reference proteome</keyword>
<evidence type="ECO:0000313" key="1">
    <source>
        <dbReference type="EMBL" id="MBL3658986.1"/>
    </source>
</evidence>